<comment type="caution">
    <text evidence="2">The sequence shown here is derived from an EMBL/GenBank/DDBJ whole genome shotgun (WGS) entry which is preliminary data.</text>
</comment>
<protein>
    <submittedName>
        <fullName evidence="2">Type 1 periplasmic binding fold superfamily protein</fullName>
    </submittedName>
</protein>
<accession>A0A6P0UTQ5</accession>
<evidence type="ECO:0000313" key="2">
    <source>
        <dbReference type="EMBL" id="NER13806.1"/>
    </source>
</evidence>
<dbReference type="PROSITE" id="PS51257">
    <property type="entry name" value="PROKAR_LIPOPROTEIN"/>
    <property type="match status" value="1"/>
</dbReference>
<dbReference type="RefSeq" id="WP_163606968.1">
    <property type="nucleotide sequence ID" value="NZ_JAABOO010000002.1"/>
</dbReference>
<dbReference type="EMBL" id="JAABOO010000002">
    <property type="protein sequence ID" value="NER13806.1"/>
    <property type="molecule type" value="Genomic_DNA"/>
</dbReference>
<name>A0A6P0UTQ5_9FLAO</name>
<feature type="chain" id="PRO_5026787193" evidence="1">
    <location>
        <begin position="22"/>
        <end position="188"/>
    </location>
</feature>
<sequence length="188" mass="19774">MKTIKLLSLSMLVLFIASCSSDDDGGPQIVNEEEVITTLTLTLSPQAGGADIVFTSRDLDADGPNPPTVTVADLAPNTTYTGVVQVLNETENPAEDITEEVEEEDDEHQFFYQVIGNAAVTTAYTDQDGDGNPVGIQITLTTGDASTGNLVVTLRHQLDKNAAGVSDGDITNAGGDTDVEVTFPVTIQ</sequence>
<keyword evidence="1" id="KW-0732">Signal</keyword>
<dbReference type="AlphaFoldDB" id="A0A6P0UTQ5"/>
<keyword evidence="3" id="KW-1185">Reference proteome</keyword>
<organism evidence="2 3">
    <name type="scientific">Leptobacterium flavescens</name>
    <dbReference type="NCBI Taxonomy" id="472055"/>
    <lineage>
        <taxon>Bacteria</taxon>
        <taxon>Pseudomonadati</taxon>
        <taxon>Bacteroidota</taxon>
        <taxon>Flavobacteriia</taxon>
        <taxon>Flavobacteriales</taxon>
        <taxon>Flavobacteriaceae</taxon>
        <taxon>Leptobacterium</taxon>
    </lineage>
</organism>
<proteinExistence type="predicted"/>
<evidence type="ECO:0000313" key="3">
    <source>
        <dbReference type="Proteomes" id="UP000468581"/>
    </source>
</evidence>
<gene>
    <name evidence="2" type="ORF">GWK08_10170</name>
</gene>
<dbReference type="Proteomes" id="UP000468581">
    <property type="component" value="Unassembled WGS sequence"/>
</dbReference>
<reference evidence="2 3" key="1">
    <citation type="submission" date="2020-01" db="EMBL/GenBank/DDBJ databases">
        <title>Leptobacterium flavescens.</title>
        <authorList>
            <person name="Wang G."/>
        </authorList>
    </citation>
    <scope>NUCLEOTIDE SEQUENCE [LARGE SCALE GENOMIC DNA]</scope>
    <source>
        <strain evidence="2 3">KCTC 22160</strain>
    </source>
</reference>
<feature type="signal peptide" evidence="1">
    <location>
        <begin position="1"/>
        <end position="21"/>
    </location>
</feature>
<evidence type="ECO:0000256" key="1">
    <source>
        <dbReference type="SAM" id="SignalP"/>
    </source>
</evidence>